<name>A0A103DWD2_9BURK</name>
<proteinExistence type="predicted"/>
<sequence>MRGAAGLRLAGSVAAAGGHAPAVPSGRLSSDAGCAGFGPSGTGVGPAAIAYARNRSHEPLGCIFIASGAAALSTMRAAQVCYRLRRSDAPRSRYAASPCERA</sequence>
<dbReference type="EMBL" id="LOWA01000057">
    <property type="protein sequence ID" value="KVE23626.1"/>
    <property type="molecule type" value="Genomic_DNA"/>
</dbReference>
<keyword evidence="2" id="KW-1185">Reference proteome</keyword>
<comment type="caution">
    <text evidence="1">The sequence shown here is derived from an EMBL/GenBank/DDBJ whole genome shotgun (WGS) entry which is preliminary data.</text>
</comment>
<protein>
    <submittedName>
        <fullName evidence="1">Uncharacterized protein</fullName>
    </submittedName>
</protein>
<dbReference type="AlphaFoldDB" id="A0A103DWD2"/>
<evidence type="ECO:0000313" key="1">
    <source>
        <dbReference type="EMBL" id="KVE23626.1"/>
    </source>
</evidence>
<gene>
    <name evidence="1" type="ORF">WS67_23450</name>
</gene>
<organism evidence="1 2">
    <name type="scientific">Burkholderia singularis</name>
    <dbReference type="NCBI Taxonomy" id="1503053"/>
    <lineage>
        <taxon>Bacteria</taxon>
        <taxon>Pseudomonadati</taxon>
        <taxon>Pseudomonadota</taxon>
        <taxon>Betaproteobacteria</taxon>
        <taxon>Burkholderiales</taxon>
        <taxon>Burkholderiaceae</taxon>
        <taxon>Burkholderia</taxon>
        <taxon>pseudomallei group</taxon>
    </lineage>
</organism>
<dbReference type="Proteomes" id="UP000062788">
    <property type="component" value="Unassembled WGS sequence"/>
</dbReference>
<reference evidence="1 2" key="1">
    <citation type="submission" date="2015-11" db="EMBL/GenBank/DDBJ databases">
        <title>Expanding the genomic diversity of Burkholderia species for the development of highly accurate diagnostics.</title>
        <authorList>
            <person name="Sahl J."/>
            <person name="Keim P."/>
            <person name="Wagner D."/>
        </authorList>
    </citation>
    <scope>NUCLEOTIDE SEQUENCE [LARGE SCALE GENOMIC DNA]</scope>
    <source>
        <strain evidence="1 2">TSV85</strain>
    </source>
</reference>
<accession>A0A103DWD2</accession>
<evidence type="ECO:0000313" key="2">
    <source>
        <dbReference type="Proteomes" id="UP000062788"/>
    </source>
</evidence>